<evidence type="ECO:0000256" key="1">
    <source>
        <dbReference type="SAM" id="Coils"/>
    </source>
</evidence>
<feature type="coiled-coil region" evidence="1">
    <location>
        <begin position="200"/>
        <end position="263"/>
    </location>
</feature>
<dbReference type="EMBL" id="LN835309">
    <property type="protein sequence ID" value="CRH02472.1"/>
    <property type="molecule type" value="Genomic_DNA"/>
</dbReference>
<protein>
    <submittedName>
        <fullName evidence="3">Uncharacterized protein</fullName>
    </submittedName>
</protein>
<dbReference type="RefSeq" id="XP_028534992.1">
    <property type="nucleotide sequence ID" value="XM_028679261.1"/>
</dbReference>
<dbReference type="OrthoDB" id="372793at2759"/>
<feature type="coiled-coil region" evidence="1">
    <location>
        <begin position="2593"/>
        <end position="2627"/>
    </location>
</feature>
<dbReference type="GeneID" id="39738632"/>
<feature type="coiled-coil region" evidence="1">
    <location>
        <begin position="776"/>
        <end position="821"/>
    </location>
</feature>
<dbReference type="VEuPathDB" id="PlasmoDB:PRELSG_1420000"/>
<reference evidence="3 4" key="1">
    <citation type="submission" date="2015-04" db="EMBL/GenBank/DDBJ databases">
        <authorList>
            <consortium name="Pathogen Informatics"/>
        </authorList>
    </citation>
    <scope>NUCLEOTIDE SEQUENCE [LARGE SCALE GENOMIC DNA]</scope>
    <source>
        <strain evidence="3 4">SGS1</strain>
    </source>
</reference>
<evidence type="ECO:0000313" key="3">
    <source>
        <dbReference type="EMBL" id="CRH02472.1"/>
    </source>
</evidence>
<proteinExistence type="predicted"/>
<sequence>MNLFHLNKKEKYSIEHCIGKQRNNFLILKEKNKKIEDKFDKNKTRNFKKNNIYNTKNLNYHKFFFNSSKIVSEMNKNKAKKKIRVMDLKNKKNLDNCLYKKKFEDSKLTAKKNNKNRKYKRLEKSDNYFTYDLNSDSCDTYNKSKVIDNKNYKLKYKKSFEKNKSNNECTSNNIVPNKLNCKNIENEKLSNNSYYQDIELKNKKIQNVNLSNNLNDENIKLKDKSDQNVNLSDTNVNYVNIKIEEIEKNISLSNKLNKNIELKYEQTENDDSSNHIDYKNVELRLENTENDNFPNNLNDILEKENYEFSKYTYDKYKSEKYLKKNDIFNNGDEKNRMLKNELNENEYITKNEVNKCENLSFYSTQNVNDNNISNFILQHEKVYDFNNDLHKSNNSFDVNSNISNINYKMNDMNEENHLNNINEINNINELNSSNELNNSYKINTYIIDDLKNDGEINNFSNNNKTDHVNYIEKHLKNENLNNYMNNDFFNQNVLYTDNEVNVNTKNVNHISNYNKYIDYTNNQYFSIIENKVIKGNLYYGKQNDLKNDSIIMEEENDNMIYKDKFIHKNVKEESFTKDMKNINMNLKTYKSNDNDINMLEKSKNINEQNGKNVFFSACYNTLNDVKNEIKDNIYCNIYDEKTLGNMKSEVKSNYVYPINTPNSENLCEINSFSKKNYNISVDLNNLNYMKNNYVENTCNNSLYELTDYYHNFILNEKDNKLNTYNSTSNLYTKNANNSDNFKTEIDYNENIEKQNSHNKNEKCIKMYNNLCNDNFNDDYNNNNLNYINENENENENNNFNTDEYDTEIEEMKLKKKEFKRMILNNKSEFTTINENDELYKTVLYFEKKNKKILKMRRSLRRKRKLKRLISIEKDNESQNKNNNDITYGQNIVAKNECKETLNDKNESIRSKNYLEDTMMKQENLNNNLNSNNSIKNNKENEKNFTIYTNQDNNFIMNKIKINEESINEKDISNKENCENSNFIKSSSENTEKINVKYKMGNNSKKKYTNYEPKKKTERKYKKLKSNETVNKYYNKYGITEKNKLNNNTSAVDKFYKNDNSHSNILIIRKYEKDNSKQEENNFNTEKYTSYKEKNEFSFKQLNEVEISNFDIKEDKKNISVTPHCNNEIVDPFNSYEENLKDESNDNYEENNEITNENNNTERIKISKRTLRDRKEKSKKDDDYIYDDDIFNEKIKKRRNKFKNKNTLKKNRKFYENKKYDMDISKLENMLENNDKDKINEQKQFLTDNLELINEYIKQNKLDVSVNKENCEEKEKDNLTNEKNNDILINKDLKSILSSNLLDSDNNANICNETNSNIMNIKKDSIIQIINSNLLGVKSIDSPSQRNEIDFKSKRKQKRSVKIYRVHKNRTETPLEKKLRIKICLEDYYKRNKEIYNNIDTLSFINDVNLPSIEDENFNDNLTILLKKKKKNLICSNCLYAYKVQISKKNDDTEKIETEDNVKCNEIKEKKGEKIKVIKKRCNKKNKNKGEDNKDINDSNNELEKDTKLNEQNKNEKYMDMNSYKDQLEKNILAENYCKITFYCLCGYFKYIKEDDEWKQIINCYYDEKEELKPKAPYIFCIKCKELLITNRFLDKDKTKIIMICECGSRNYDRVNFFWVRRGNIKQRKAPQILCEECQSKMWVHTWLDDIGSKVKLLCKCGFKNFLKKNNNWVRSPRWKKPVPLIICNSCQQKMYMSQWLNNDGTKVKMKCECGWKTLIKEGNTWVRSEWSKKLLCLRLVKNPHLLQKKYNIHSRRKNKSVKNDSSDLNNQFAVLKNEALASISESNNNEVNEDELDKTLSNCIKKDKNLNNKIKKTKSLKNDALSEELSIQDENFINNCSTVDLGNSSNIDTKENEKINQRTSYDKTMLNQKEKMFSTNDTNIGNIQNYINFKQNDYNNLSKTNDYNSNSEKNETTINTYNITNNQEKNINTNHNCDTIQYEQENNKTDIENDTPWEGRNFEIIPNDNNEFQNETAFNENKQKENNDVFNEKLKNSENYACSLMRDENNSNNRRYKLHQTQNGLNNISENSGIETINNNDNLNQNNEELAKNSINRNSTYDFYNMKNMNNEDKANNDFNKLYFENSYYYVNNYYDRYDKNYYNQNVSFNENNYNENNAVNGNFYENFIPNNHFHTTNNYALNCNANISLDSFDDKKYAKNEMLSPHFYDKKKFLLENIKKFDNNINEIDVNSILENLDEKTLIETFIENLIDKNEIEKNKMNENEFNLNEMYQNGIYPNKMCQNKMYQDNMCQFEMYQNEIYQNEIYQNGIYQNGLYQNELYQNEFYQNIIGNTFDKNEINKNNMDKNDIDKNDINKNDIDKNEVNKNEMNHNEINQNLIENLIDKSEIIKNQNDEHFNSEKINKNDNDKSSINKNSIDKNSVDEDMLKENLMNDISNSEYSNNYNFSNDLKVKEKCNNEMNRNVDEHVSLKNVNNHEINSNDICNNNIENTDMKNYESNYYQNDDIKKEKKSANMLNNCNFHEESQYFNNEFKSIIDHIFSDKSIENDTFNDYVKNVAYNFCKSLNKNDNIQNNKQECSTNTCEESKNYLKENKINEDIKNYKNLSFAVNDHENSSIPNNFCNEFNFYENIINLQKINVEMKNELSSYKSQINDITSEKNDMNEMFADYNFNSDSEEKICAHERKYKINDFITICKNCHEYINHIDYKMLSSNNMEIDAVSKLNIDEENLIQSNDLKNYDETISEKKEIKNYNENTCNSLKMENNISLNYIENQNGCNNNYSGNNSNQCFNNNFPSIENMEKINQMYNQYCDFYMNNSVIDDMQIKNNHLSNFFFQEQNNYSSNSEHFTNNQTPIKNENFYFSEDNNYLSDSTNYINTKKFSNKEVSLKEDSYKENNSNDNNNCDDNFQENYSNYINTECNSNSCYNIIHI</sequence>
<evidence type="ECO:0000256" key="2">
    <source>
        <dbReference type="SAM" id="MobiDB-lite"/>
    </source>
</evidence>
<keyword evidence="1" id="KW-0175">Coiled coil</keyword>
<organism evidence="3 4">
    <name type="scientific">Plasmodium relictum</name>
    <dbReference type="NCBI Taxonomy" id="85471"/>
    <lineage>
        <taxon>Eukaryota</taxon>
        <taxon>Sar</taxon>
        <taxon>Alveolata</taxon>
        <taxon>Apicomplexa</taxon>
        <taxon>Aconoidasida</taxon>
        <taxon>Haemosporida</taxon>
        <taxon>Plasmodiidae</taxon>
        <taxon>Plasmodium</taxon>
        <taxon>Plasmodium (Haemamoeba)</taxon>
    </lineage>
</organism>
<feature type="compositionally biased region" description="Basic and acidic residues" evidence="2">
    <location>
        <begin position="1487"/>
        <end position="1510"/>
    </location>
</feature>
<accession>A0A1J1HBY9</accession>
<name>A0A1J1HBY9_PLARL</name>
<dbReference type="Proteomes" id="UP000220158">
    <property type="component" value="Chromosome 14"/>
</dbReference>
<feature type="region of interest" description="Disordered" evidence="2">
    <location>
        <begin position="1485"/>
        <end position="1510"/>
    </location>
</feature>
<dbReference type="OMA" id="CLEDYYK"/>
<gene>
    <name evidence="3" type="ORF">PRELSG_1420000</name>
</gene>
<feature type="region of interest" description="Disordered" evidence="2">
    <location>
        <begin position="2356"/>
        <end position="2379"/>
    </location>
</feature>
<keyword evidence="4" id="KW-1185">Reference proteome</keyword>
<evidence type="ECO:0000313" key="4">
    <source>
        <dbReference type="Proteomes" id="UP000220158"/>
    </source>
</evidence>
<dbReference type="KEGG" id="prel:PRELSG_1420000"/>